<comment type="similarity">
    <text evidence="2 10">Belongs to the ROT1 family.</text>
</comment>
<protein>
    <recommendedName>
        <fullName evidence="3 10">Protein ROT1</fullName>
    </recommendedName>
</protein>
<comment type="function">
    <text evidence="9 10">Required for normal levels of the cell wall 1,6-beta-glucan. Involved in a protein folding machinery chaperoning proteins acting in various physiological processes including cell wall synthesis and lysis of autophagic bodies.</text>
</comment>
<evidence type="ECO:0000256" key="12">
    <source>
        <dbReference type="SAM" id="SignalP"/>
    </source>
</evidence>
<dbReference type="AlphaFoldDB" id="A0A292PPN8"/>
<keyword evidence="4 11" id="KW-0812">Transmembrane</keyword>
<dbReference type="EMBL" id="LN891079">
    <property type="protein sequence ID" value="CUS09509.1"/>
    <property type="molecule type" value="Genomic_DNA"/>
</dbReference>
<dbReference type="InterPro" id="IPR019623">
    <property type="entry name" value="Rot1"/>
</dbReference>
<evidence type="ECO:0000256" key="4">
    <source>
        <dbReference type="ARBA" id="ARBA00022692"/>
    </source>
</evidence>
<evidence type="ECO:0000256" key="9">
    <source>
        <dbReference type="ARBA" id="ARBA00024969"/>
    </source>
</evidence>
<evidence type="ECO:0000256" key="6">
    <source>
        <dbReference type="ARBA" id="ARBA00022824"/>
    </source>
</evidence>
<dbReference type="PANTHER" id="PTHR28090">
    <property type="entry name" value="PROTEIN ROT1"/>
    <property type="match status" value="1"/>
</dbReference>
<dbReference type="GO" id="GO:0005789">
    <property type="term" value="C:endoplasmic reticulum membrane"/>
    <property type="evidence" value="ECO:0007669"/>
    <property type="project" value="UniProtKB-SubCell"/>
</dbReference>
<proteinExistence type="inferred from homology"/>
<comment type="subcellular location">
    <subcellularLocation>
        <location evidence="1">Endoplasmic reticulum membrane</location>
        <topology evidence="1">Single-pass type I membrane protein</topology>
    </subcellularLocation>
</comment>
<dbReference type="PANTHER" id="PTHR28090:SF1">
    <property type="entry name" value="PROTEIN ROT1"/>
    <property type="match status" value="1"/>
</dbReference>
<organism evidence="13 14">
    <name type="scientific">Tuber aestivum</name>
    <name type="common">summer truffle</name>
    <dbReference type="NCBI Taxonomy" id="59557"/>
    <lineage>
        <taxon>Eukaryota</taxon>
        <taxon>Fungi</taxon>
        <taxon>Dikarya</taxon>
        <taxon>Ascomycota</taxon>
        <taxon>Pezizomycotina</taxon>
        <taxon>Pezizomycetes</taxon>
        <taxon>Pezizales</taxon>
        <taxon>Tuberaceae</taxon>
        <taxon>Tuber</taxon>
    </lineage>
</organism>
<keyword evidence="8 10" id="KW-0472">Membrane</keyword>
<evidence type="ECO:0000256" key="3">
    <source>
        <dbReference type="ARBA" id="ARBA00017291"/>
    </source>
</evidence>
<accession>A0A292PPN8</accession>
<evidence type="ECO:0000313" key="13">
    <source>
        <dbReference type="EMBL" id="CUS09509.1"/>
    </source>
</evidence>
<dbReference type="PIRSF" id="PIRSF017290">
    <property type="entry name" value="ROT1_prd"/>
    <property type="match status" value="1"/>
</dbReference>
<name>A0A292PPN8_9PEZI</name>
<evidence type="ECO:0000256" key="10">
    <source>
        <dbReference type="PIRNR" id="PIRNR017290"/>
    </source>
</evidence>
<dbReference type="Pfam" id="PF10681">
    <property type="entry name" value="Rot1"/>
    <property type="match status" value="2"/>
</dbReference>
<sequence length="272" mass="30254">MLPSLSLTSLAVALLALPFVSAQNNVTSITGTWSSKSNAVFTGPASNRLSPLLSSYPLDFYDPASEKFFEPALTGTSYSFTDDGFYETAVYLAVANPTNPSCTKGVLQWQHGRYLIAENGSMVLHPVVVDGRQLYSDPCKHSTSIYTRFNKTEVFKFTSYPFGTEPLTGPVFQRWEVLVDEYRGMSRLNLYKFDGAPMNPMYLAYRPPQMLPTQTLNPATGAPKATGASKLKVKRALPSNLKKAENINADRWWWIGLGMTSVGFFGFFLEYR</sequence>
<evidence type="ECO:0000256" key="2">
    <source>
        <dbReference type="ARBA" id="ARBA00007149"/>
    </source>
</evidence>
<feature type="transmembrane region" description="Helical" evidence="11">
    <location>
        <begin position="252"/>
        <end position="271"/>
    </location>
</feature>
<keyword evidence="7 11" id="KW-1133">Transmembrane helix</keyword>
<evidence type="ECO:0000313" key="14">
    <source>
        <dbReference type="Proteomes" id="UP001412239"/>
    </source>
</evidence>
<evidence type="ECO:0000256" key="8">
    <source>
        <dbReference type="ARBA" id="ARBA00023136"/>
    </source>
</evidence>
<evidence type="ECO:0000256" key="11">
    <source>
        <dbReference type="SAM" id="Phobius"/>
    </source>
</evidence>
<evidence type="ECO:0000256" key="7">
    <source>
        <dbReference type="ARBA" id="ARBA00022989"/>
    </source>
</evidence>
<feature type="chain" id="PRO_5012064389" description="Protein ROT1" evidence="12">
    <location>
        <begin position="23"/>
        <end position="272"/>
    </location>
</feature>
<reference evidence="13" key="1">
    <citation type="submission" date="2015-10" db="EMBL/GenBank/DDBJ databases">
        <authorList>
            <person name="Regsiter A."/>
            <person name="william w."/>
        </authorList>
    </citation>
    <scope>NUCLEOTIDE SEQUENCE</scope>
    <source>
        <strain evidence="13">Montdore</strain>
    </source>
</reference>
<dbReference type="GO" id="GO:0051082">
    <property type="term" value="F:unfolded protein binding"/>
    <property type="evidence" value="ECO:0007669"/>
    <property type="project" value="TreeGrafter"/>
</dbReference>
<dbReference type="Proteomes" id="UP001412239">
    <property type="component" value="Unassembled WGS sequence"/>
</dbReference>
<evidence type="ECO:0000256" key="1">
    <source>
        <dbReference type="ARBA" id="ARBA00004115"/>
    </source>
</evidence>
<feature type="signal peptide" evidence="12">
    <location>
        <begin position="1"/>
        <end position="22"/>
    </location>
</feature>
<keyword evidence="5 12" id="KW-0732">Signal</keyword>
<evidence type="ECO:0000256" key="5">
    <source>
        <dbReference type="ARBA" id="ARBA00022729"/>
    </source>
</evidence>
<keyword evidence="14" id="KW-1185">Reference proteome</keyword>
<dbReference type="GO" id="GO:0006458">
    <property type="term" value="P:'de novo' protein folding"/>
    <property type="evidence" value="ECO:0007669"/>
    <property type="project" value="InterPro"/>
</dbReference>
<gene>
    <name evidence="13" type="ORF">GSTUAT00006382001</name>
</gene>
<keyword evidence="6 10" id="KW-0256">Endoplasmic reticulum</keyword>